<name>G8E0P6_CAMAC</name>
<dbReference type="InterPro" id="IPR011042">
    <property type="entry name" value="6-blade_b-propeller_TolB-like"/>
</dbReference>
<dbReference type="SMR" id="G8E0P6"/>
<evidence type="ECO:0000256" key="5">
    <source>
        <dbReference type="SAM" id="Phobius"/>
    </source>
</evidence>
<dbReference type="PANTHER" id="PTHR10426">
    <property type="entry name" value="STRICTOSIDINE SYNTHASE-RELATED"/>
    <property type="match status" value="1"/>
</dbReference>
<keyword evidence="5" id="KW-0812">Transmembrane</keyword>
<dbReference type="PANTHER" id="PTHR10426:SF136">
    <property type="entry name" value="PROTEIN STRICTOSIDINE SYNTHASE-LIKE 9-LIKE"/>
    <property type="match status" value="1"/>
</dbReference>
<protein>
    <submittedName>
        <fullName evidence="7">Strictosidine synthase</fullName>
        <ecNumber evidence="7">4.3.3.2</ecNumber>
    </submittedName>
</protein>
<evidence type="ECO:0000256" key="1">
    <source>
        <dbReference type="ARBA" id="ARBA00004116"/>
    </source>
</evidence>
<dbReference type="GO" id="GO:0012505">
    <property type="term" value="C:endomembrane system"/>
    <property type="evidence" value="ECO:0007669"/>
    <property type="project" value="TreeGrafter"/>
</dbReference>
<comment type="similarity">
    <text evidence="2">Belongs to the strictosidine synthase family.</text>
</comment>
<organism evidence="7">
    <name type="scientific">Camptotheca acuminata</name>
    <name type="common">Happy tree</name>
    <dbReference type="NCBI Taxonomy" id="16922"/>
    <lineage>
        <taxon>Eukaryota</taxon>
        <taxon>Viridiplantae</taxon>
        <taxon>Streptophyta</taxon>
        <taxon>Embryophyta</taxon>
        <taxon>Tracheophyta</taxon>
        <taxon>Spermatophyta</taxon>
        <taxon>Magnoliopsida</taxon>
        <taxon>eudicotyledons</taxon>
        <taxon>Gunneridae</taxon>
        <taxon>Pentapetalae</taxon>
        <taxon>asterids</taxon>
        <taxon>Cornales</taxon>
        <taxon>Nyssaceae</taxon>
        <taxon>Camptotheca</taxon>
    </lineage>
</organism>
<dbReference type="GO" id="GO:0016829">
    <property type="term" value="F:lyase activity"/>
    <property type="evidence" value="ECO:0007669"/>
    <property type="project" value="UniProtKB-KW"/>
</dbReference>
<evidence type="ECO:0000256" key="2">
    <source>
        <dbReference type="ARBA" id="ARBA00009191"/>
    </source>
</evidence>
<proteinExistence type="evidence at transcript level"/>
<keyword evidence="7" id="KW-0456">Lyase</keyword>
<dbReference type="InterPro" id="IPR018119">
    <property type="entry name" value="Strictosidine_synth_cons-reg"/>
</dbReference>
<dbReference type="Pfam" id="PF03088">
    <property type="entry name" value="Str_synth"/>
    <property type="match status" value="1"/>
</dbReference>
<keyword evidence="5" id="KW-0472">Membrane</keyword>
<feature type="domain" description="Strictosidine synthase conserved region" evidence="6">
    <location>
        <begin position="153"/>
        <end position="239"/>
    </location>
</feature>
<evidence type="ECO:0000256" key="4">
    <source>
        <dbReference type="ARBA" id="ARBA00023180"/>
    </source>
</evidence>
<comment type="subcellular location">
    <subcellularLocation>
        <location evidence="1">Vacuole</location>
    </subcellularLocation>
</comment>
<keyword evidence="4" id="KW-0325">Glycoprotein</keyword>
<accession>G8E0P6</accession>
<evidence type="ECO:0000313" key="7">
    <source>
        <dbReference type="EMBL" id="AES93117.1"/>
    </source>
</evidence>
<dbReference type="AlphaFoldDB" id="G8E0P6"/>
<keyword evidence="3" id="KW-0926">Vacuole</keyword>
<dbReference type="Gene3D" id="2.120.10.30">
    <property type="entry name" value="TolB, C-terminal domain"/>
    <property type="match status" value="1"/>
</dbReference>
<reference evidence="7" key="1">
    <citation type="journal article" date="2011" name="BMC Genomics">
        <title>Pyrosequencing of the Camptotheca acuminata transcriptome Reveals Putative Genes Involved in Camptothecin Biosynthesis and Transport.</title>
        <authorList>
            <person name="Sun Y."/>
            <person name="Luo H."/>
            <person name="Li Y."/>
            <person name="Sun C."/>
            <person name="Song J."/>
            <person name="Niu Y."/>
            <person name="Zhu Y."/>
            <person name="Dong L."/>
            <person name="Lv A."/>
            <person name="Tramontano E."/>
            <person name="Chen S."/>
        </authorList>
    </citation>
    <scope>NUCLEOTIDE SEQUENCE</scope>
    <source>
        <tissue evidence="7">Young leaf</tissue>
    </source>
</reference>
<dbReference type="EC" id="4.3.3.2" evidence="7"/>
<dbReference type="GO" id="GO:0016787">
    <property type="term" value="F:hydrolase activity"/>
    <property type="evidence" value="ECO:0007669"/>
    <property type="project" value="TreeGrafter"/>
</dbReference>
<feature type="transmembrane region" description="Helical" evidence="5">
    <location>
        <begin position="12"/>
        <end position="35"/>
    </location>
</feature>
<dbReference type="EMBL" id="JF508375">
    <property type="protein sequence ID" value="AES93117.1"/>
    <property type="molecule type" value="mRNA"/>
</dbReference>
<dbReference type="SUPFAM" id="SSF63829">
    <property type="entry name" value="Calcium-dependent phosphotriesterase"/>
    <property type="match status" value="1"/>
</dbReference>
<sequence>MAILKSSRTSAMLSIFISYFSCSSVLLVTASFQALPSPAPGPASFTFDLPLGIGALYTGLADGRIVRYQRLRSTFVNYGYTAPNRNQAFCDGTNNTFLAPICGRPLGLAFQFGTRRLYAADAAFGLVVIEPYGGPATQLATGVDGVRFRYPAAVDVDQFSGTVYFTDASTRFNLSQLSQLIRTRDTTGRLLKYDPNTRQVTVLLRGLAGPFAVAISSDRTYVLISEFIRNRIQKYWLTGPNANTAEVLLNVAGSPGNIRRTIRGDFWVAINVQTPTVVLRGQRINGDGTILQTETFSPDFNTTLITEVNEYGGALYLGSLYPKFVGVYKP</sequence>
<gene>
    <name evidence="7" type="primary">STR</name>
</gene>
<dbReference type="GO" id="GO:0005773">
    <property type="term" value="C:vacuole"/>
    <property type="evidence" value="ECO:0007669"/>
    <property type="project" value="UniProtKB-SubCell"/>
</dbReference>
<reference evidence="7" key="2">
    <citation type="submission" date="2011-03" db="EMBL/GenBank/DDBJ databases">
        <authorList>
            <person name="Chen S.L."/>
            <person name="Sun Y.Z."/>
            <person name="Niu Y."/>
        </authorList>
    </citation>
    <scope>NUCLEOTIDE SEQUENCE</scope>
    <source>
        <tissue evidence="7">Young leaf</tissue>
    </source>
</reference>
<evidence type="ECO:0000256" key="3">
    <source>
        <dbReference type="ARBA" id="ARBA00022554"/>
    </source>
</evidence>
<evidence type="ECO:0000259" key="6">
    <source>
        <dbReference type="Pfam" id="PF03088"/>
    </source>
</evidence>
<keyword evidence="5" id="KW-1133">Transmembrane helix</keyword>